<dbReference type="Gene3D" id="1.10.10.1940">
    <property type="match status" value="1"/>
</dbReference>
<feature type="domain" description="ShKT" evidence="4">
    <location>
        <begin position="189"/>
        <end position="227"/>
    </location>
</feature>
<dbReference type="Proteomes" id="UP000749559">
    <property type="component" value="Unassembled WGS sequence"/>
</dbReference>
<evidence type="ECO:0000313" key="5">
    <source>
        <dbReference type="EMBL" id="CAH1779640.1"/>
    </source>
</evidence>
<keyword evidence="2" id="KW-0472">Membrane</keyword>
<dbReference type="PROSITE" id="PS51670">
    <property type="entry name" value="SHKT"/>
    <property type="match status" value="1"/>
</dbReference>
<evidence type="ECO:0000313" key="6">
    <source>
        <dbReference type="Proteomes" id="UP000749559"/>
    </source>
</evidence>
<comment type="caution">
    <text evidence="5">The sequence shown here is derived from an EMBL/GenBank/DDBJ whole genome shotgun (WGS) entry which is preliminary data.</text>
</comment>
<accession>A0A8S4NE60</accession>
<name>A0A8S4NE60_OWEFU</name>
<dbReference type="InterPro" id="IPR003582">
    <property type="entry name" value="ShKT_dom"/>
</dbReference>
<evidence type="ECO:0000256" key="1">
    <source>
        <dbReference type="PROSITE-ProRule" id="PRU01005"/>
    </source>
</evidence>
<keyword evidence="2" id="KW-0812">Transmembrane</keyword>
<keyword evidence="3" id="KW-0732">Signal</keyword>
<keyword evidence="6" id="KW-1185">Reference proteome</keyword>
<evidence type="ECO:0000256" key="3">
    <source>
        <dbReference type="SAM" id="SignalP"/>
    </source>
</evidence>
<dbReference type="Pfam" id="PF01549">
    <property type="entry name" value="ShK"/>
    <property type="match status" value="1"/>
</dbReference>
<evidence type="ECO:0000256" key="2">
    <source>
        <dbReference type="SAM" id="Phobius"/>
    </source>
</evidence>
<keyword evidence="2" id="KW-1133">Transmembrane helix</keyword>
<sequence length="232" mass="24725">GILAIVVCLVVAVSAAPSPKREKRAIITGAMVASAIGDVVMGLLVVVALAVAVQGAPKREKRFAIIGGLTGKALLGAIKSGAAKIKGSDVMKNIGNGLLGVIGDLTDAIFERHFESSEEVIEERLIRFTPKGETTVIVTDMDTGIRVTARGADMTEATSTGIARLWTELIRRNKIHVAPTAPPPTKGPCHDKHGRYCLNYARYGYCEKGSSFHKFMSENCRATCSGCTKEHF</sequence>
<organism evidence="5 6">
    <name type="scientific">Owenia fusiformis</name>
    <name type="common">Polychaete worm</name>
    <dbReference type="NCBI Taxonomy" id="6347"/>
    <lineage>
        <taxon>Eukaryota</taxon>
        <taxon>Metazoa</taxon>
        <taxon>Spiralia</taxon>
        <taxon>Lophotrochozoa</taxon>
        <taxon>Annelida</taxon>
        <taxon>Polychaeta</taxon>
        <taxon>Sedentaria</taxon>
        <taxon>Canalipalpata</taxon>
        <taxon>Sabellida</taxon>
        <taxon>Oweniida</taxon>
        <taxon>Oweniidae</taxon>
        <taxon>Owenia</taxon>
    </lineage>
</organism>
<comment type="caution">
    <text evidence="1">Lacks conserved residue(s) required for the propagation of feature annotation.</text>
</comment>
<proteinExistence type="predicted"/>
<feature type="signal peptide" evidence="3">
    <location>
        <begin position="1"/>
        <end position="15"/>
    </location>
</feature>
<protein>
    <recommendedName>
        <fullName evidence="4">ShKT domain-containing protein</fullName>
    </recommendedName>
</protein>
<reference evidence="5" key="1">
    <citation type="submission" date="2022-03" db="EMBL/GenBank/DDBJ databases">
        <authorList>
            <person name="Martin C."/>
        </authorList>
    </citation>
    <scope>NUCLEOTIDE SEQUENCE</scope>
</reference>
<dbReference type="EMBL" id="CAIIXF020000003">
    <property type="protein sequence ID" value="CAH1779640.1"/>
    <property type="molecule type" value="Genomic_DNA"/>
</dbReference>
<feature type="chain" id="PRO_5035766964" description="ShKT domain-containing protein" evidence="3">
    <location>
        <begin position="16"/>
        <end position="232"/>
    </location>
</feature>
<feature type="non-terminal residue" evidence="5">
    <location>
        <position position="232"/>
    </location>
</feature>
<evidence type="ECO:0000259" key="4">
    <source>
        <dbReference type="PROSITE" id="PS51670"/>
    </source>
</evidence>
<gene>
    <name evidence="5" type="ORF">OFUS_LOCUS6431</name>
</gene>
<dbReference type="AlphaFoldDB" id="A0A8S4NE60"/>
<dbReference type="SMART" id="SM00254">
    <property type="entry name" value="ShKT"/>
    <property type="match status" value="1"/>
</dbReference>
<feature type="transmembrane region" description="Helical" evidence="2">
    <location>
        <begin position="25"/>
        <end position="53"/>
    </location>
</feature>